<dbReference type="GeneID" id="28827271"/>
<dbReference type="RefSeq" id="XP_018072420.1">
    <property type="nucleotide sequence ID" value="XM_018217545.1"/>
</dbReference>
<dbReference type="KEGG" id="psco:LY89DRAFT_706653"/>
<feature type="region of interest" description="Disordered" evidence="1">
    <location>
        <begin position="1"/>
        <end position="50"/>
    </location>
</feature>
<evidence type="ECO:0000256" key="1">
    <source>
        <dbReference type="SAM" id="MobiDB-lite"/>
    </source>
</evidence>
<dbReference type="GO" id="GO:0005675">
    <property type="term" value="C:transcription factor TFIIH holo complex"/>
    <property type="evidence" value="ECO:0007669"/>
    <property type="project" value="TreeGrafter"/>
</dbReference>
<dbReference type="Proteomes" id="UP000070700">
    <property type="component" value="Unassembled WGS sequence"/>
</dbReference>
<protein>
    <recommendedName>
        <fullName evidence="4">Meiotic recombination protein DMC1</fullName>
    </recommendedName>
</protein>
<dbReference type="InterPro" id="IPR031349">
    <property type="entry name" value="Tfb6"/>
</dbReference>
<evidence type="ECO:0000313" key="3">
    <source>
        <dbReference type="Proteomes" id="UP000070700"/>
    </source>
</evidence>
<organism evidence="2 3">
    <name type="scientific">Mollisia scopiformis</name>
    <name type="common">Conifer needle endophyte fungus</name>
    <name type="synonym">Phialocephala scopiformis</name>
    <dbReference type="NCBI Taxonomy" id="149040"/>
    <lineage>
        <taxon>Eukaryota</taxon>
        <taxon>Fungi</taxon>
        <taxon>Dikarya</taxon>
        <taxon>Ascomycota</taxon>
        <taxon>Pezizomycotina</taxon>
        <taxon>Leotiomycetes</taxon>
        <taxon>Helotiales</taxon>
        <taxon>Mollisiaceae</taxon>
        <taxon>Mollisia</taxon>
    </lineage>
</organism>
<reference evidence="2 3" key="1">
    <citation type="submission" date="2015-10" db="EMBL/GenBank/DDBJ databases">
        <title>Full genome of DAOMC 229536 Phialocephala scopiformis, a fungal endophyte of spruce producing the potent anti-insectan compound rugulosin.</title>
        <authorList>
            <consortium name="DOE Joint Genome Institute"/>
            <person name="Walker A.K."/>
            <person name="Frasz S.L."/>
            <person name="Seifert K.A."/>
            <person name="Miller J.D."/>
            <person name="Mondo S.J."/>
            <person name="Labutti K."/>
            <person name="Lipzen A."/>
            <person name="Dockter R."/>
            <person name="Kennedy M."/>
            <person name="Grigoriev I.V."/>
            <person name="Spatafora J.W."/>
        </authorList>
    </citation>
    <scope>NUCLEOTIDE SEQUENCE [LARGE SCALE GENOMIC DNA]</scope>
    <source>
        <strain evidence="2 3">CBS 120377</strain>
    </source>
</reference>
<accession>A0A194XD12</accession>
<keyword evidence="3" id="KW-1185">Reference proteome</keyword>
<gene>
    <name evidence="2" type="ORF">LY89DRAFT_706653</name>
</gene>
<dbReference type="OrthoDB" id="5420410at2759"/>
<sequence length="260" mass="28115">MTESSNNEPGGFIVPSYPSPAPSNASVNSIASNLPHPRSHPLKAGSAKEDAARRYVEGRLLHISRRYAKKFQPLSENESSALKGYESMSEVAKDLGEVVDVVWLSGTPSLQIPYLLNIAGSVTSYLTAFPPSPRATFGLLKKLDHAFASLLKGEDDVTGEILPGFSGGMRAGMSKTDMIRCKSLVEQTRVIVVDVMGKEPILEIDVDESGAETDAEMESTGWDAEELKYEMDVARVYEQTIVLLGEKLEGGTFQAITSEG</sequence>
<dbReference type="PANTHER" id="PTHR37781:SF1">
    <property type="entry name" value="ADR380WP"/>
    <property type="match status" value="1"/>
</dbReference>
<feature type="compositionally biased region" description="Low complexity" evidence="1">
    <location>
        <begin position="22"/>
        <end position="33"/>
    </location>
</feature>
<proteinExistence type="predicted"/>
<dbReference type="Pfam" id="PF17110">
    <property type="entry name" value="TFB6"/>
    <property type="match status" value="1"/>
</dbReference>
<dbReference type="PANTHER" id="PTHR37781">
    <property type="entry name" value="TFIIH COMPLEX SUBUNIT"/>
    <property type="match status" value="1"/>
</dbReference>
<evidence type="ECO:0008006" key="4">
    <source>
        <dbReference type="Google" id="ProtNLM"/>
    </source>
</evidence>
<name>A0A194XD12_MOLSC</name>
<dbReference type="InParanoid" id="A0A194XD12"/>
<dbReference type="AlphaFoldDB" id="A0A194XD12"/>
<dbReference type="FunCoup" id="A0A194XD12">
    <property type="interactions" value="24"/>
</dbReference>
<evidence type="ECO:0000313" key="2">
    <source>
        <dbReference type="EMBL" id="KUJ18065.1"/>
    </source>
</evidence>
<dbReference type="EMBL" id="KQ947413">
    <property type="protein sequence ID" value="KUJ18065.1"/>
    <property type="molecule type" value="Genomic_DNA"/>
</dbReference>